<dbReference type="OrthoDB" id="191686at2759"/>
<dbReference type="InterPro" id="IPR011992">
    <property type="entry name" value="EF-hand-dom_pair"/>
</dbReference>
<dbReference type="Pfam" id="PF13499">
    <property type="entry name" value="EF-hand_7"/>
    <property type="match status" value="1"/>
</dbReference>
<evidence type="ECO:0000313" key="6">
    <source>
        <dbReference type="Proteomes" id="UP000324800"/>
    </source>
</evidence>
<accession>A0A5J4WQP1</accession>
<evidence type="ECO:0000256" key="1">
    <source>
        <dbReference type="ARBA" id="ARBA00022723"/>
    </source>
</evidence>
<dbReference type="PRINTS" id="PR00450">
    <property type="entry name" value="RECOVERIN"/>
</dbReference>
<protein>
    <submittedName>
        <fullName evidence="5">Putative calcineurin regulatory subunit B</fullName>
    </submittedName>
</protein>
<reference evidence="5 6" key="1">
    <citation type="submission" date="2019-03" db="EMBL/GenBank/DDBJ databases">
        <title>Single cell metagenomics reveals metabolic interactions within the superorganism composed of flagellate Streblomastix strix and complex community of Bacteroidetes bacteria on its surface.</title>
        <authorList>
            <person name="Treitli S.C."/>
            <person name="Kolisko M."/>
            <person name="Husnik F."/>
            <person name="Keeling P."/>
            <person name="Hampl V."/>
        </authorList>
    </citation>
    <scope>NUCLEOTIDE SEQUENCE [LARGE SCALE GENOMIC DNA]</scope>
    <source>
        <strain evidence="5">ST1C</strain>
    </source>
</reference>
<dbReference type="Proteomes" id="UP000324800">
    <property type="component" value="Unassembled WGS sequence"/>
</dbReference>
<dbReference type="PROSITE" id="PS50222">
    <property type="entry name" value="EF_HAND_2"/>
    <property type="match status" value="2"/>
</dbReference>
<dbReference type="GO" id="GO:0005509">
    <property type="term" value="F:calcium ion binding"/>
    <property type="evidence" value="ECO:0007669"/>
    <property type="project" value="InterPro"/>
</dbReference>
<gene>
    <name evidence="5" type="ORF">EZS28_007619</name>
</gene>
<dbReference type="CDD" id="cd00051">
    <property type="entry name" value="EFh"/>
    <property type="match status" value="1"/>
</dbReference>
<name>A0A5J4WQP1_9EUKA</name>
<feature type="domain" description="EF-hand" evidence="4">
    <location>
        <begin position="93"/>
        <end position="128"/>
    </location>
</feature>
<keyword evidence="1" id="KW-0479">Metal-binding</keyword>
<dbReference type="InterPro" id="IPR002048">
    <property type="entry name" value="EF_hand_dom"/>
</dbReference>
<dbReference type="EMBL" id="SNRW01001325">
    <property type="protein sequence ID" value="KAA6396856.1"/>
    <property type="molecule type" value="Genomic_DNA"/>
</dbReference>
<dbReference type="SUPFAM" id="SSF47473">
    <property type="entry name" value="EF-hand"/>
    <property type="match status" value="1"/>
</dbReference>
<evidence type="ECO:0000256" key="2">
    <source>
        <dbReference type="ARBA" id="ARBA00022737"/>
    </source>
</evidence>
<evidence type="ECO:0000313" key="5">
    <source>
        <dbReference type="EMBL" id="KAA6396856.1"/>
    </source>
</evidence>
<dbReference type="PROSITE" id="PS00018">
    <property type="entry name" value="EF_HAND_1"/>
    <property type="match status" value="2"/>
</dbReference>
<comment type="caution">
    <text evidence="5">The sequence shown here is derived from an EMBL/GenBank/DDBJ whole genome shotgun (WGS) entry which is preliminary data.</text>
</comment>
<evidence type="ECO:0000259" key="4">
    <source>
        <dbReference type="PROSITE" id="PS50222"/>
    </source>
</evidence>
<dbReference type="PANTHER" id="PTHR45942">
    <property type="entry name" value="PROTEIN PHOSPATASE 3 REGULATORY SUBUNIT B ALPHA ISOFORM TYPE 1"/>
    <property type="match status" value="1"/>
</dbReference>
<evidence type="ECO:0000256" key="3">
    <source>
        <dbReference type="ARBA" id="ARBA00022837"/>
    </source>
</evidence>
<sequence length="177" mass="20030">MGNTKSVLEDEDFLELSINTHFTQKELKHLYKRFKKLDRTRLGSLSRADLLAIPELAMNPLSSRIITMFGTNKDDRTDFHDFALCLSKLHNGSREEKLDLAFSIYDIDGDGFVSLSDLEAVLNLMVGTNMSEEQGKEIAQSLLTECDHDGDNALSREEFFQAMAGIDIERHLTISLK</sequence>
<dbReference type="AlphaFoldDB" id="A0A5J4WQP1"/>
<dbReference type="InterPro" id="IPR018247">
    <property type="entry name" value="EF_Hand_1_Ca_BS"/>
</dbReference>
<dbReference type="SMART" id="SM00054">
    <property type="entry name" value="EFh"/>
    <property type="match status" value="2"/>
</dbReference>
<keyword evidence="3" id="KW-0106">Calcium</keyword>
<keyword evidence="2" id="KW-0677">Repeat</keyword>
<feature type="domain" description="EF-hand" evidence="4">
    <location>
        <begin position="134"/>
        <end position="169"/>
    </location>
</feature>
<organism evidence="5 6">
    <name type="scientific">Streblomastix strix</name>
    <dbReference type="NCBI Taxonomy" id="222440"/>
    <lineage>
        <taxon>Eukaryota</taxon>
        <taxon>Metamonada</taxon>
        <taxon>Preaxostyla</taxon>
        <taxon>Oxymonadida</taxon>
        <taxon>Streblomastigidae</taxon>
        <taxon>Streblomastix</taxon>
    </lineage>
</organism>
<dbReference type="Gene3D" id="1.10.238.10">
    <property type="entry name" value="EF-hand"/>
    <property type="match status" value="1"/>
</dbReference>
<proteinExistence type="predicted"/>